<dbReference type="OrthoDB" id="9795554at2"/>
<proteinExistence type="predicted"/>
<sequence length="83" mass="9395">MSINKKLAPSKDDIKVFLNKLDFTLPIGYLEFLKVSNGAEIANEEDYVLLWPLTDLFDLNLAYDMSSFASSLVLVFITSTEQE</sequence>
<dbReference type="SUPFAM" id="SSF160631">
    <property type="entry name" value="SMI1/KNR4-like"/>
    <property type="match status" value="1"/>
</dbReference>
<organism evidence="2 3">
    <name type="scientific">Flavivirga rizhaonensis</name>
    <dbReference type="NCBI Taxonomy" id="2559571"/>
    <lineage>
        <taxon>Bacteria</taxon>
        <taxon>Pseudomonadati</taxon>
        <taxon>Bacteroidota</taxon>
        <taxon>Flavobacteriia</taxon>
        <taxon>Flavobacteriales</taxon>
        <taxon>Flavobacteriaceae</taxon>
        <taxon>Flavivirga</taxon>
    </lineage>
</organism>
<gene>
    <name evidence="2" type="ORF">EM932_12240</name>
</gene>
<dbReference type="Gene3D" id="3.40.1580.10">
    <property type="entry name" value="SMI1/KNR4-like"/>
    <property type="match status" value="1"/>
</dbReference>
<feature type="domain" description="Knr4/Smi1-like" evidence="1">
    <location>
        <begin position="9"/>
        <end position="59"/>
    </location>
</feature>
<evidence type="ECO:0000259" key="1">
    <source>
        <dbReference type="Pfam" id="PF09346"/>
    </source>
</evidence>
<dbReference type="InterPro" id="IPR018958">
    <property type="entry name" value="Knr4/Smi1-like_dom"/>
</dbReference>
<protein>
    <submittedName>
        <fullName evidence="2">SMI1/KNR4 family protein</fullName>
    </submittedName>
</protein>
<reference evidence="2 3" key="1">
    <citation type="submission" date="2019-04" db="EMBL/GenBank/DDBJ databases">
        <authorList>
            <person name="Liu A."/>
        </authorList>
    </citation>
    <scope>NUCLEOTIDE SEQUENCE [LARGE SCALE GENOMIC DNA]</scope>
    <source>
        <strain evidence="2 3">RZ03</strain>
    </source>
</reference>
<dbReference type="InterPro" id="IPR037883">
    <property type="entry name" value="Knr4/Smi1-like_sf"/>
</dbReference>
<dbReference type="AlphaFoldDB" id="A0A4S1DVJ2"/>
<dbReference type="EMBL" id="SRSO01000016">
    <property type="protein sequence ID" value="TGV02130.1"/>
    <property type="molecule type" value="Genomic_DNA"/>
</dbReference>
<evidence type="ECO:0000313" key="2">
    <source>
        <dbReference type="EMBL" id="TGV02130.1"/>
    </source>
</evidence>
<keyword evidence="3" id="KW-1185">Reference proteome</keyword>
<dbReference type="RefSeq" id="WP_135877482.1">
    <property type="nucleotide sequence ID" value="NZ_SRSO01000016.1"/>
</dbReference>
<comment type="caution">
    <text evidence="2">The sequence shown here is derived from an EMBL/GenBank/DDBJ whole genome shotgun (WGS) entry which is preliminary data.</text>
</comment>
<evidence type="ECO:0000313" key="3">
    <source>
        <dbReference type="Proteomes" id="UP000307602"/>
    </source>
</evidence>
<accession>A0A4S1DVJ2</accession>
<dbReference type="Proteomes" id="UP000307602">
    <property type="component" value="Unassembled WGS sequence"/>
</dbReference>
<name>A0A4S1DVJ2_9FLAO</name>
<dbReference type="Pfam" id="PF09346">
    <property type="entry name" value="SMI1_KNR4"/>
    <property type="match status" value="1"/>
</dbReference>